<evidence type="ECO:0000256" key="2">
    <source>
        <dbReference type="ARBA" id="ARBA00023002"/>
    </source>
</evidence>
<keyword evidence="2" id="KW-0560">Oxidoreductase</keyword>
<sequence length="212" mass="24328">MAAMKKREQDGEQNQDTTAPISKSRRENAKKIVSEMKRRFTRESKKTREEMHEGEGKVLVQSIQAPEWGHKAINEWRPTRKNRSSKYGKIRYNLNRSHEGLNYPKLYNRGHHPLIHLPRFQPENLEKNKTIFERVNEMAAKMGCTLSQLALALIHHQGNDVYPILGTMKIGNLNQNIGALSMKLTPQEMTKLESFATADAVQGDRYASDIST</sequence>
<dbReference type="SUPFAM" id="SSF51430">
    <property type="entry name" value="NAD(P)-linked oxidoreductase"/>
    <property type="match status" value="1"/>
</dbReference>
<dbReference type="Proteomes" id="UP001341840">
    <property type="component" value="Unassembled WGS sequence"/>
</dbReference>
<comment type="caution">
    <text evidence="5">The sequence shown here is derived from an EMBL/GenBank/DDBJ whole genome shotgun (WGS) entry which is preliminary data.</text>
</comment>
<dbReference type="InterPro" id="IPR023210">
    <property type="entry name" value="NADP_OxRdtase_dom"/>
</dbReference>
<dbReference type="PANTHER" id="PTHR43625:SF40">
    <property type="entry name" value="ALDO-KETO REDUCTASE YAKC [NADP(+)]"/>
    <property type="match status" value="1"/>
</dbReference>
<feature type="compositionally biased region" description="Basic and acidic residues" evidence="3">
    <location>
        <begin position="1"/>
        <end position="10"/>
    </location>
</feature>
<feature type="domain" description="NADP-dependent oxidoreductase" evidence="4">
    <location>
        <begin position="116"/>
        <end position="195"/>
    </location>
</feature>
<feature type="compositionally biased region" description="Polar residues" evidence="3">
    <location>
        <begin position="12"/>
        <end position="21"/>
    </location>
</feature>
<evidence type="ECO:0000313" key="6">
    <source>
        <dbReference type="Proteomes" id="UP001341840"/>
    </source>
</evidence>
<gene>
    <name evidence="5" type="ORF">PIB30_090052</name>
</gene>
<evidence type="ECO:0000256" key="1">
    <source>
        <dbReference type="ARBA" id="ARBA00022857"/>
    </source>
</evidence>
<evidence type="ECO:0000313" key="5">
    <source>
        <dbReference type="EMBL" id="MED6200926.1"/>
    </source>
</evidence>
<dbReference type="Pfam" id="PF00248">
    <property type="entry name" value="Aldo_ket_red"/>
    <property type="match status" value="1"/>
</dbReference>
<evidence type="ECO:0000256" key="3">
    <source>
        <dbReference type="SAM" id="MobiDB-lite"/>
    </source>
</evidence>
<accession>A0ABU6XTH6</accession>
<keyword evidence="1" id="KW-0521">NADP</keyword>
<keyword evidence="6" id="KW-1185">Reference proteome</keyword>
<dbReference type="Gene3D" id="3.20.20.100">
    <property type="entry name" value="NADP-dependent oxidoreductase domain"/>
    <property type="match status" value="1"/>
</dbReference>
<feature type="compositionally biased region" description="Basic and acidic residues" evidence="3">
    <location>
        <begin position="24"/>
        <end position="56"/>
    </location>
</feature>
<feature type="region of interest" description="Disordered" evidence="3">
    <location>
        <begin position="1"/>
        <end position="56"/>
    </location>
</feature>
<dbReference type="EMBL" id="JASCZI010213165">
    <property type="protein sequence ID" value="MED6200926.1"/>
    <property type="molecule type" value="Genomic_DNA"/>
</dbReference>
<protein>
    <recommendedName>
        <fullName evidence="4">NADP-dependent oxidoreductase domain-containing protein</fullName>
    </recommendedName>
</protein>
<proteinExistence type="predicted"/>
<name>A0ABU6XTH6_9FABA</name>
<reference evidence="5 6" key="1">
    <citation type="journal article" date="2023" name="Plants (Basel)">
        <title>Bridging the Gap: Combining Genomics and Transcriptomics Approaches to Understand Stylosanthes scabra, an Orphan Legume from the Brazilian Caatinga.</title>
        <authorList>
            <person name="Ferreira-Neto J.R.C."/>
            <person name="da Silva M.D."/>
            <person name="Binneck E."/>
            <person name="de Melo N.F."/>
            <person name="da Silva R.H."/>
            <person name="de Melo A.L.T.M."/>
            <person name="Pandolfi V."/>
            <person name="Bustamante F.O."/>
            <person name="Brasileiro-Vidal A.C."/>
            <person name="Benko-Iseppon A.M."/>
        </authorList>
    </citation>
    <scope>NUCLEOTIDE SEQUENCE [LARGE SCALE GENOMIC DNA]</scope>
    <source>
        <tissue evidence="5">Leaves</tissue>
    </source>
</reference>
<dbReference type="PANTHER" id="PTHR43625">
    <property type="entry name" value="AFLATOXIN B1 ALDEHYDE REDUCTASE"/>
    <property type="match status" value="1"/>
</dbReference>
<organism evidence="5 6">
    <name type="scientific">Stylosanthes scabra</name>
    <dbReference type="NCBI Taxonomy" id="79078"/>
    <lineage>
        <taxon>Eukaryota</taxon>
        <taxon>Viridiplantae</taxon>
        <taxon>Streptophyta</taxon>
        <taxon>Embryophyta</taxon>
        <taxon>Tracheophyta</taxon>
        <taxon>Spermatophyta</taxon>
        <taxon>Magnoliopsida</taxon>
        <taxon>eudicotyledons</taxon>
        <taxon>Gunneridae</taxon>
        <taxon>Pentapetalae</taxon>
        <taxon>rosids</taxon>
        <taxon>fabids</taxon>
        <taxon>Fabales</taxon>
        <taxon>Fabaceae</taxon>
        <taxon>Papilionoideae</taxon>
        <taxon>50 kb inversion clade</taxon>
        <taxon>dalbergioids sensu lato</taxon>
        <taxon>Dalbergieae</taxon>
        <taxon>Pterocarpus clade</taxon>
        <taxon>Stylosanthes</taxon>
    </lineage>
</organism>
<evidence type="ECO:0000259" key="4">
    <source>
        <dbReference type="Pfam" id="PF00248"/>
    </source>
</evidence>
<dbReference type="InterPro" id="IPR036812">
    <property type="entry name" value="NAD(P)_OxRdtase_dom_sf"/>
</dbReference>
<dbReference type="InterPro" id="IPR050791">
    <property type="entry name" value="Aldo-Keto_reductase"/>
</dbReference>